<evidence type="ECO:0000313" key="1">
    <source>
        <dbReference type="EMBL" id="KAL0934268.1"/>
    </source>
</evidence>
<sequence>MQDPESDMSWAIPAAGSAGLRHGRCPVVRSSGMAPKGVLDLTFLCTDDRFRGRGAGTALMRAVTKEAKGKGLQVFLESTMDAVPFYEKLGFVKVGGFRMSIPAQVEAGGVYEEVCMLLE</sequence>
<name>A0ACC3YQQ8_COLTU</name>
<reference evidence="1 2" key="1">
    <citation type="journal article" date="2020" name="Phytopathology">
        <title>Genome Sequence Resources of Colletotrichum truncatum, C. plurivorum, C. musicola, and C. sojae: Four Species Pathogenic to Soybean (Glycine max).</title>
        <authorList>
            <person name="Rogerio F."/>
            <person name="Boufleur T.R."/>
            <person name="Ciampi-Guillardi M."/>
            <person name="Sukno S.A."/>
            <person name="Thon M.R."/>
            <person name="Massola Junior N.S."/>
            <person name="Baroncelli R."/>
        </authorList>
    </citation>
    <scope>NUCLEOTIDE SEQUENCE [LARGE SCALE GENOMIC DNA]</scope>
    <source>
        <strain evidence="1 2">CMES1059</strain>
    </source>
</reference>
<dbReference type="Proteomes" id="UP000805649">
    <property type="component" value="Unassembled WGS sequence"/>
</dbReference>
<accession>A0ACC3YQQ8</accession>
<organism evidence="1 2">
    <name type="scientific">Colletotrichum truncatum</name>
    <name type="common">Anthracnose fungus</name>
    <name type="synonym">Colletotrichum capsici</name>
    <dbReference type="NCBI Taxonomy" id="5467"/>
    <lineage>
        <taxon>Eukaryota</taxon>
        <taxon>Fungi</taxon>
        <taxon>Dikarya</taxon>
        <taxon>Ascomycota</taxon>
        <taxon>Pezizomycotina</taxon>
        <taxon>Sordariomycetes</taxon>
        <taxon>Hypocreomycetidae</taxon>
        <taxon>Glomerellales</taxon>
        <taxon>Glomerellaceae</taxon>
        <taxon>Colletotrichum</taxon>
        <taxon>Colletotrichum truncatum species complex</taxon>
    </lineage>
</organism>
<gene>
    <name evidence="1" type="ORF">CTRU02_211067</name>
</gene>
<dbReference type="EMBL" id="VUJX02000007">
    <property type="protein sequence ID" value="KAL0934268.1"/>
    <property type="molecule type" value="Genomic_DNA"/>
</dbReference>
<comment type="caution">
    <text evidence="1">The sequence shown here is derived from an EMBL/GenBank/DDBJ whole genome shotgun (WGS) entry which is preliminary data.</text>
</comment>
<keyword evidence="2" id="KW-1185">Reference proteome</keyword>
<protein>
    <submittedName>
        <fullName evidence="1">Uncharacterized protein</fullName>
    </submittedName>
</protein>
<evidence type="ECO:0000313" key="2">
    <source>
        <dbReference type="Proteomes" id="UP000805649"/>
    </source>
</evidence>
<proteinExistence type="predicted"/>